<proteinExistence type="predicted"/>
<dbReference type="PANTHER" id="PTHR47270:SF3">
    <property type="entry name" value="HYPOTETICAL PROTEIN"/>
    <property type="match status" value="1"/>
</dbReference>
<organism evidence="4 5">
    <name type="scientific">Fraxinus pennsylvanica</name>
    <dbReference type="NCBI Taxonomy" id="56036"/>
    <lineage>
        <taxon>Eukaryota</taxon>
        <taxon>Viridiplantae</taxon>
        <taxon>Streptophyta</taxon>
        <taxon>Embryophyta</taxon>
        <taxon>Tracheophyta</taxon>
        <taxon>Spermatophyta</taxon>
        <taxon>Magnoliopsida</taxon>
        <taxon>eudicotyledons</taxon>
        <taxon>Gunneridae</taxon>
        <taxon>Pentapetalae</taxon>
        <taxon>asterids</taxon>
        <taxon>lamiids</taxon>
        <taxon>Lamiales</taxon>
        <taxon>Oleaceae</taxon>
        <taxon>Oleeae</taxon>
        <taxon>Fraxinus</taxon>
    </lineage>
</organism>
<reference evidence="4" key="1">
    <citation type="submission" date="2023-05" db="EMBL/GenBank/DDBJ databases">
        <authorList>
            <person name="Huff M."/>
        </authorList>
    </citation>
    <scope>NUCLEOTIDE SEQUENCE</scope>
</reference>
<dbReference type="PANTHER" id="PTHR47270">
    <property type="entry name" value="PROTEIN MLP1-LIKE"/>
    <property type="match status" value="1"/>
</dbReference>
<feature type="coiled-coil region" evidence="1">
    <location>
        <begin position="348"/>
        <end position="583"/>
    </location>
</feature>
<dbReference type="Proteomes" id="UP000834106">
    <property type="component" value="Chromosome 19"/>
</dbReference>
<keyword evidence="5" id="KW-1185">Reference proteome</keyword>
<accession>A0AAD2ECP1</accession>
<gene>
    <name evidence="4" type="ORF">FPE_LOCUS30576</name>
</gene>
<evidence type="ECO:0000313" key="5">
    <source>
        <dbReference type="Proteomes" id="UP000834106"/>
    </source>
</evidence>
<name>A0AAD2ECP1_9LAMI</name>
<feature type="coiled-coil region" evidence="1">
    <location>
        <begin position="1219"/>
        <end position="1386"/>
    </location>
</feature>
<keyword evidence="1" id="KW-0175">Coiled coil</keyword>
<dbReference type="EMBL" id="OU503054">
    <property type="protein sequence ID" value="CAI9783146.1"/>
    <property type="molecule type" value="Genomic_DNA"/>
</dbReference>
<evidence type="ECO:0000313" key="4">
    <source>
        <dbReference type="EMBL" id="CAI9783146.1"/>
    </source>
</evidence>
<dbReference type="Pfam" id="PF10358">
    <property type="entry name" value="NT-C2"/>
    <property type="match status" value="1"/>
</dbReference>
<feature type="coiled-coil region" evidence="1">
    <location>
        <begin position="285"/>
        <end position="319"/>
    </location>
</feature>
<feature type="compositionally biased region" description="Polar residues" evidence="2">
    <location>
        <begin position="231"/>
        <end position="245"/>
    </location>
</feature>
<feature type="domain" description="C2 NT-type" evidence="3">
    <location>
        <begin position="9"/>
        <end position="144"/>
    </location>
</feature>
<protein>
    <recommendedName>
        <fullName evidence="3">C2 NT-type domain-containing protein</fullName>
    </recommendedName>
</protein>
<evidence type="ECO:0000259" key="3">
    <source>
        <dbReference type="PROSITE" id="PS51840"/>
    </source>
</evidence>
<feature type="compositionally biased region" description="Basic and acidic residues" evidence="2">
    <location>
        <begin position="148"/>
        <end position="175"/>
    </location>
</feature>
<dbReference type="PROSITE" id="PS51840">
    <property type="entry name" value="C2_NT"/>
    <property type="match status" value="1"/>
</dbReference>
<feature type="coiled-coil region" evidence="1">
    <location>
        <begin position="699"/>
        <end position="873"/>
    </location>
</feature>
<dbReference type="InterPro" id="IPR019448">
    <property type="entry name" value="NT-C2"/>
</dbReference>
<evidence type="ECO:0000256" key="1">
    <source>
        <dbReference type="SAM" id="Coils"/>
    </source>
</evidence>
<evidence type="ECO:0000256" key="2">
    <source>
        <dbReference type="SAM" id="MobiDB-lite"/>
    </source>
</evidence>
<feature type="coiled-coil region" evidence="1">
    <location>
        <begin position="927"/>
        <end position="1120"/>
    </location>
</feature>
<feature type="region of interest" description="Disordered" evidence="2">
    <location>
        <begin position="147"/>
        <end position="260"/>
    </location>
</feature>
<dbReference type="SUPFAM" id="SSF57997">
    <property type="entry name" value="Tropomyosin"/>
    <property type="match status" value="1"/>
</dbReference>
<sequence>MFKLQRQNNNKPTKSRERIDFKFSNFQALKVPKGWDRLFVSLISVETGKTVGKLGKALVQNGTCQWTETLLESIWLSRSDSLREYEECLFKLAVSTGSARSGNLGEATINMARYTSSKVSAAVSQPLKNCNHGTVLQFKIHCLTPRPKTRDDESRYSNTSEKDMGSKSNESDKSSDSIFGHQDIGTSSYPMKLERKETSHSASGSNHRFDSAEGSIAKENSFSRSEKHSSQGRQVGSSLESSPSPDNYFLDDRSPSNQSSFNSRLHIREDLHNVTEASRSSFTDANTSKDLLVAAEDSIEELRAEAKMWERNARKLMLDLDLSRKEFTDQSKKQAELEIKLSSSYAECDSLRRDREELKLRLEESTMKQATQAHSTTKPESLIKIQKELENEIKYQQESNANLAQQLKRSQESNIELVSLLQELEETIEQQKVEIENLSSLKFDFKEIESSIARNSQDNKNLLLQLQQLQESEKTLQVNEQLLEKALRDKTDEMENERNSNSHDLLHVEKEYKYILSVKEEEIARLEEKLSNFIPRGHWEDVDHSNENYKNLSGEIEALKEKVQELEKDCAELTDENLDLVMKLKESDKNNIRNCGSYSDESEVIDPKCQISQLEDELEKKVSEEVQLAGFETSKHFTDIMVQLEMVLHHLNKPWYNISSDESEKCDYFLQDLMSARKGNTMTTKTRAEYIVRFLLELNKILEQRIDKYAEILKHCEVEIEQRNTVVAETEEKLEDCIMKLQKHENLKASVEESYSNLVEELAQKSSEVENLEADLLSKEENTNFLLQQQSKLETQVADLQQTNSHLEENLELVLRERNITSECLENLKNDLIVLQNTVSSHASANKMLERKLEELESEKHGLEKNLFKLEEENLQLQDYIFGLESQISHVKDEKESCQLELDNSKSVAINLQDEIRNFKIEMDAYVSDLQQKCEDLQKHSLEAQAECQNLKTENQKLQASAITLQGESMKLKNSNSELNRENSELQEHCSEMVSQLRESKKSLSDCSKKVESLEDQLTSILEDFSASENKNQKQKFALVESLKQTFLEKITELERLQKEVEHLTSEIYEAHKERERISFETEGEISSLLADKAKLESSLQEALLEAELSKSELEAVLAESQLKVKGFKGELAASQRSYETLMAENEKMLKLLGSNRKSEEKLKTQMNDLELKLTISDYERQQLTKELASLKVQLVNIPELQDEVSVLKSKLVKCNSAKGKLELTLQTVSRDYEELEAEKVSLFEKVSKLQKAMSDFEECKMEKIALEEKLLQKQSALTENEILCAENADLRNEVRELKKANIQFQQKIYQLEEEKNECLGKARALEEDLKLMEEEIQTQGGKGYTGVDGHDENPNAISMDHLAKIQCLENELAEALETNKKYKIQLDRFMSMGFNDHAVTSKQSTVSGDVVTRQRYERTKSSLETELRDLRERYLHTSLKYAEVEAQRENLVMKLKATKGGKRWFS</sequence>